<gene>
    <name evidence="1" type="ORF">ACMD2_02730</name>
</gene>
<dbReference type="EMBL" id="LSRQ01003444">
    <property type="protein sequence ID" value="OAY71466.1"/>
    <property type="molecule type" value="Genomic_DNA"/>
</dbReference>
<accession>A0A199V3I9</accession>
<reference evidence="1 2" key="1">
    <citation type="journal article" date="2016" name="DNA Res.">
        <title>The draft genome of MD-2 pineapple using hybrid error correction of long reads.</title>
        <authorList>
            <person name="Redwan R.M."/>
            <person name="Saidin A."/>
            <person name="Kumar S.V."/>
        </authorList>
    </citation>
    <scope>NUCLEOTIDE SEQUENCE [LARGE SCALE GENOMIC DNA]</scope>
    <source>
        <strain evidence="2">cv. MD2</strain>
        <tissue evidence="1">Leaf</tissue>
    </source>
</reference>
<dbReference type="Proteomes" id="UP000092600">
    <property type="component" value="Unassembled WGS sequence"/>
</dbReference>
<evidence type="ECO:0000313" key="2">
    <source>
        <dbReference type="Proteomes" id="UP000092600"/>
    </source>
</evidence>
<organism evidence="1 2">
    <name type="scientific">Ananas comosus</name>
    <name type="common">Pineapple</name>
    <name type="synonym">Ananas ananas</name>
    <dbReference type="NCBI Taxonomy" id="4615"/>
    <lineage>
        <taxon>Eukaryota</taxon>
        <taxon>Viridiplantae</taxon>
        <taxon>Streptophyta</taxon>
        <taxon>Embryophyta</taxon>
        <taxon>Tracheophyta</taxon>
        <taxon>Spermatophyta</taxon>
        <taxon>Magnoliopsida</taxon>
        <taxon>Liliopsida</taxon>
        <taxon>Poales</taxon>
        <taxon>Bromeliaceae</taxon>
        <taxon>Bromelioideae</taxon>
        <taxon>Ananas</taxon>
    </lineage>
</organism>
<sequence length="273" mass="30654">MMFELTPNLDFVYLNPPPAELLGSVTAEPTDVRANHRHPKQSKIQYAGNRVREIVPRRRIIPGPVRRVLPRPDERRPRQHERSLPSVIHQRIVRRPRLQPTIQVMCIVLAHIPEVDRGSGNCFIVDGPTHAGVVNPVGWVVESVEGRGVDKIGNLVHVDPQAVDGDSLSEYRDLSGPEHSCSRVQEIREIDQPGPHLSQVVSSIPLEENSISHSPLECIICVVFDELLHLCCRKVHRVESEVLERVHVVDIGPHYFEGDLGFGIACDDAFEVQ</sequence>
<evidence type="ECO:0000313" key="1">
    <source>
        <dbReference type="EMBL" id="OAY71466.1"/>
    </source>
</evidence>
<name>A0A199V3I9_ANACO</name>
<protein>
    <submittedName>
        <fullName evidence="1">Uncharacterized protein</fullName>
    </submittedName>
</protein>
<comment type="caution">
    <text evidence="1">The sequence shown here is derived from an EMBL/GenBank/DDBJ whole genome shotgun (WGS) entry which is preliminary data.</text>
</comment>
<proteinExistence type="predicted"/>
<dbReference type="AlphaFoldDB" id="A0A199V3I9"/>